<evidence type="ECO:0000313" key="2">
    <source>
        <dbReference type="EMBL" id="MBB6034494.1"/>
    </source>
</evidence>
<reference evidence="2 3" key="1">
    <citation type="submission" date="2020-08" db="EMBL/GenBank/DDBJ databases">
        <title>Genomic Encyclopedia of Type Strains, Phase IV (KMG-IV): sequencing the most valuable type-strain genomes for metagenomic binning, comparative biology and taxonomic classification.</title>
        <authorList>
            <person name="Goeker M."/>
        </authorList>
    </citation>
    <scope>NUCLEOTIDE SEQUENCE [LARGE SCALE GENOMIC DNA]</scope>
    <source>
        <strain evidence="2 3">YIM 65646</strain>
    </source>
</reference>
<proteinExistence type="predicted"/>
<dbReference type="Pfam" id="PF02575">
    <property type="entry name" value="YbaB_DNA_bd"/>
    <property type="match status" value="1"/>
</dbReference>
<gene>
    <name evidence="2" type="ORF">HNR73_002344</name>
</gene>
<dbReference type="Gene3D" id="3.30.1310.10">
    <property type="entry name" value="Nucleoid-associated protein YbaB-like domain"/>
    <property type="match status" value="1"/>
</dbReference>
<sequence length="121" mass="12708">MEDTDTSGDGAARQCAELADRLSAARITATSPRNLARAIYDGHGRAVSLELRHGAKDQHGPETMGEMITSALQAADRAVDALRQHAYDDVRVAGDTIGNWRRHPGDPGSAVASAFGGGPRS</sequence>
<evidence type="ECO:0000313" key="3">
    <source>
        <dbReference type="Proteomes" id="UP000548476"/>
    </source>
</evidence>
<dbReference type="Proteomes" id="UP000548476">
    <property type="component" value="Unassembled WGS sequence"/>
</dbReference>
<feature type="region of interest" description="Disordered" evidence="1">
    <location>
        <begin position="98"/>
        <end position="121"/>
    </location>
</feature>
<dbReference type="AlphaFoldDB" id="A0A841FF86"/>
<evidence type="ECO:0000256" key="1">
    <source>
        <dbReference type="SAM" id="MobiDB-lite"/>
    </source>
</evidence>
<organism evidence="2 3">
    <name type="scientific">Phytomonospora endophytica</name>
    <dbReference type="NCBI Taxonomy" id="714109"/>
    <lineage>
        <taxon>Bacteria</taxon>
        <taxon>Bacillati</taxon>
        <taxon>Actinomycetota</taxon>
        <taxon>Actinomycetes</taxon>
        <taxon>Micromonosporales</taxon>
        <taxon>Micromonosporaceae</taxon>
        <taxon>Phytomonospora</taxon>
    </lineage>
</organism>
<dbReference type="SUPFAM" id="SSF82607">
    <property type="entry name" value="YbaB-like"/>
    <property type="match status" value="1"/>
</dbReference>
<name>A0A841FF86_9ACTN</name>
<dbReference type="InterPro" id="IPR004401">
    <property type="entry name" value="YbaB/EbfC"/>
</dbReference>
<dbReference type="EMBL" id="JACHGT010000004">
    <property type="protein sequence ID" value="MBB6034494.1"/>
    <property type="molecule type" value="Genomic_DNA"/>
</dbReference>
<accession>A0A841FF86</accession>
<dbReference type="RefSeq" id="WP_184787343.1">
    <property type="nucleotide sequence ID" value="NZ_BONT01000088.1"/>
</dbReference>
<keyword evidence="3" id="KW-1185">Reference proteome</keyword>
<dbReference type="GO" id="GO:0003677">
    <property type="term" value="F:DNA binding"/>
    <property type="evidence" value="ECO:0007669"/>
    <property type="project" value="UniProtKB-KW"/>
</dbReference>
<protein>
    <submittedName>
        <fullName evidence="2">DNA-binding protein YbaB</fullName>
    </submittedName>
</protein>
<dbReference type="InterPro" id="IPR036894">
    <property type="entry name" value="YbaB-like_sf"/>
</dbReference>
<comment type="caution">
    <text evidence="2">The sequence shown here is derived from an EMBL/GenBank/DDBJ whole genome shotgun (WGS) entry which is preliminary data.</text>
</comment>
<keyword evidence="2" id="KW-0238">DNA-binding</keyword>